<evidence type="ECO:0000313" key="2">
    <source>
        <dbReference type="Proteomes" id="UP001177744"/>
    </source>
</evidence>
<protein>
    <submittedName>
        <fullName evidence="1">Uncharacterized protein</fullName>
    </submittedName>
</protein>
<reference evidence="1" key="1">
    <citation type="submission" date="2023-06" db="EMBL/GenBank/DDBJ databases">
        <title>Reference genome for the Northern bat (Eptesicus nilssonii), a most northern bat species.</title>
        <authorList>
            <person name="Laine V.N."/>
            <person name="Pulliainen A.T."/>
            <person name="Lilley T.M."/>
        </authorList>
    </citation>
    <scope>NUCLEOTIDE SEQUENCE</scope>
    <source>
        <strain evidence="1">BLF_Eptnil</strain>
        <tissue evidence="1">Kidney</tissue>
    </source>
</reference>
<dbReference type="EMBL" id="JAULJE010000007">
    <property type="protein sequence ID" value="KAK1340853.1"/>
    <property type="molecule type" value="Genomic_DNA"/>
</dbReference>
<evidence type="ECO:0000313" key="1">
    <source>
        <dbReference type="EMBL" id="KAK1340853.1"/>
    </source>
</evidence>
<comment type="caution">
    <text evidence="1">The sequence shown here is derived from an EMBL/GenBank/DDBJ whole genome shotgun (WGS) entry which is preliminary data.</text>
</comment>
<organism evidence="1 2">
    <name type="scientific">Cnephaeus nilssonii</name>
    <name type="common">Northern bat</name>
    <name type="synonym">Eptesicus nilssonii</name>
    <dbReference type="NCBI Taxonomy" id="3371016"/>
    <lineage>
        <taxon>Eukaryota</taxon>
        <taxon>Metazoa</taxon>
        <taxon>Chordata</taxon>
        <taxon>Craniata</taxon>
        <taxon>Vertebrata</taxon>
        <taxon>Euteleostomi</taxon>
        <taxon>Mammalia</taxon>
        <taxon>Eutheria</taxon>
        <taxon>Laurasiatheria</taxon>
        <taxon>Chiroptera</taxon>
        <taxon>Yangochiroptera</taxon>
        <taxon>Vespertilionidae</taxon>
        <taxon>Cnephaeus</taxon>
    </lineage>
</organism>
<keyword evidence="2" id="KW-1185">Reference proteome</keyword>
<accession>A0AA40I0P3</accession>
<dbReference type="Proteomes" id="UP001177744">
    <property type="component" value="Unassembled WGS sequence"/>
</dbReference>
<gene>
    <name evidence="1" type="ORF">QTO34_017248</name>
</gene>
<name>A0AA40I0P3_CNENI</name>
<sequence>MADRGKVLECFVECFEEIKVFLDDKDLGNFPQLNDDNSLELNGFQWMQIDDLEMQLAEFQDSIWAQVFVNLMSKLENLERCHLENQEECHYEQEIWSAWNQLPDTFSTLKNSNGFTHNFSLYILLLWGMPWDTESNPRTPVQASKSLETQIRLAPPPLGKTQTRLATYLSRPAPPQRHSEHGAMAGPPTNRIAPALAGLAPHMSPHMEMQ</sequence>
<dbReference type="AlphaFoldDB" id="A0AA40I0P3"/>
<proteinExistence type="predicted"/>